<proteinExistence type="predicted"/>
<organism evidence="1 2">
    <name type="scientific">Chryseobacterium arthrosphaerae</name>
    <dbReference type="NCBI Taxonomy" id="651561"/>
    <lineage>
        <taxon>Bacteria</taxon>
        <taxon>Pseudomonadati</taxon>
        <taxon>Bacteroidota</taxon>
        <taxon>Flavobacteriia</taxon>
        <taxon>Flavobacteriales</taxon>
        <taxon>Weeksellaceae</taxon>
        <taxon>Chryseobacterium group</taxon>
        <taxon>Chryseobacterium</taxon>
    </lineage>
</organism>
<gene>
    <name evidence="1" type="ORF">EJ377_07420</name>
</gene>
<name>A0A3S0QIK8_9FLAO</name>
<dbReference type="Proteomes" id="UP000276953">
    <property type="component" value="Unassembled WGS sequence"/>
</dbReference>
<evidence type="ECO:0000313" key="2">
    <source>
        <dbReference type="Proteomes" id="UP000276953"/>
    </source>
</evidence>
<dbReference type="AlphaFoldDB" id="A0A3S0QIK8"/>
<protein>
    <submittedName>
        <fullName evidence="1">Uncharacterized protein</fullName>
    </submittedName>
</protein>
<reference evidence="1 2" key="1">
    <citation type="submission" date="2018-12" db="EMBL/GenBank/DDBJ databases">
        <title>Draft Genome Sequence of Chryseobacterium arthrosphaerae strain ED882-96 Isolated from the Blood of a Patient with Liver Cirrhosis in Taiwan.</title>
        <authorList>
            <person name="Lin J.-N."/>
            <person name="Lai C.-H."/>
            <person name="Yang C.-H."/>
            <person name="Huang Y.-H."/>
        </authorList>
    </citation>
    <scope>NUCLEOTIDE SEQUENCE [LARGE SCALE GENOMIC DNA]</scope>
    <source>
        <strain evidence="1 2">ED882-96</strain>
    </source>
</reference>
<dbReference type="EMBL" id="RYFC01000001">
    <property type="protein sequence ID" value="RTZ49949.1"/>
    <property type="molecule type" value="Genomic_DNA"/>
</dbReference>
<sequence>MDPVTGRTNFEELAKLNQEIVSGKYEATQPMSFLSNHSSTSGKIINEPWIERGPYSVGGRTRAIMYDPNDATGKEFLQEVFPAGFG</sequence>
<accession>A0A3S0QIK8</accession>
<evidence type="ECO:0000313" key="1">
    <source>
        <dbReference type="EMBL" id="RTZ49949.1"/>
    </source>
</evidence>
<comment type="caution">
    <text evidence="1">The sequence shown here is derived from an EMBL/GenBank/DDBJ whole genome shotgun (WGS) entry which is preliminary data.</text>
</comment>